<dbReference type="Proteomes" id="UP000006322">
    <property type="component" value="Unassembled WGS sequence"/>
</dbReference>
<protein>
    <submittedName>
        <fullName evidence="1">Uncharacterized protein</fullName>
    </submittedName>
</protein>
<dbReference type="RefSeq" id="WP_007105423.1">
    <property type="nucleotide sequence ID" value="NZ_BAER01000068.1"/>
</dbReference>
<reference evidence="2" key="1">
    <citation type="journal article" date="2014" name="Environ. Microbiol.">
        <title>Comparative genomics of the marine bacterial genus Glaciecola reveals the high degree of genomic diversity and genomic characteristic for cold adaptation.</title>
        <authorList>
            <person name="Qin Q.L."/>
            <person name="Xie B.B."/>
            <person name="Yu Y."/>
            <person name="Shu Y.L."/>
            <person name="Rong J.C."/>
            <person name="Zhang Y.J."/>
            <person name="Zhao D.L."/>
            <person name="Chen X.L."/>
            <person name="Zhang X.Y."/>
            <person name="Chen B."/>
            <person name="Zhou B.C."/>
            <person name="Zhang Y.Z."/>
        </authorList>
    </citation>
    <scope>NUCLEOTIDE SEQUENCE [LARGE SCALE GENOMIC DNA]</scope>
    <source>
        <strain evidence="2">LMG 21857</strain>
    </source>
</reference>
<dbReference type="AlphaFoldDB" id="K6ZTN9"/>
<name>K6ZTN9_9ALTE</name>
<evidence type="ECO:0000313" key="1">
    <source>
        <dbReference type="EMBL" id="GAC33647.1"/>
    </source>
</evidence>
<proteinExistence type="predicted"/>
<keyword evidence="2" id="KW-1185">Reference proteome</keyword>
<dbReference type="EMBL" id="BAER01000068">
    <property type="protein sequence ID" value="GAC33647.1"/>
    <property type="molecule type" value="Genomic_DNA"/>
</dbReference>
<gene>
    <name evidence="1" type="ORF">GPLA_2753</name>
</gene>
<sequence>MLLLVILATIVAVLFAYSLFKDTGKNTKYARQGANAIAQASSIDTGNVAEVN</sequence>
<comment type="caution">
    <text evidence="1">The sequence shown here is derived from an EMBL/GenBank/DDBJ whole genome shotgun (WGS) entry which is preliminary data.</text>
</comment>
<accession>K6ZTN9</accession>
<organism evidence="1 2">
    <name type="scientific">Paraglaciecola polaris LMG 21857</name>
    <dbReference type="NCBI Taxonomy" id="1129793"/>
    <lineage>
        <taxon>Bacteria</taxon>
        <taxon>Pseudomonadati</taxon>
        <taxon>Pseudomonadota</taxon>
        <taxon>Gammaproteobacteria</taxon>
        <taxon>Alteromonadales</taxon>
        <taxon>Alteromonadaceae</taxon>
        <taxon>Paraglaciecola</taxon>
    </lineage>
</organism>
<evidence type="ECO:0000313" key="2">
    <source>
        <dbReference type="Proteomes" id="UP000006322"/>
    </source>
</evidence>